<protein>
    <submittedName>
        <fullName evidence="7">FtsW/RodA/SpoVE family cell cycle protein</fullName>
    </submittedName>
</protein>
<organism evidence="7 8">
    <name type="scientific">Paenibacillus alba</name>
    <dbReference type="NCBI Taxonomy" id="1197127"/>
    <lineage>
        <taxon>Bacteria</taxon>
        <taxon>Bacillati</taxon>
        <taxon>Bacillota</taxon>
        <taxon>Bacilli</taxon>
        <taxon>Bacillales</taxon>
        <taxon>Paenibacillaceae</taxon>
        <taxon>Paenibacillus</taxon>
    </lineage>
</organism>
<accession>A0ABU6FUL1</accession>
<evidence type="ECO:0000256" key="1">
    <source>
        <dbReference type="ARBA" id="ARBA00004141"/>
    </source>
</evidence>
<dbReference type="RefSeq" id="WP_173223935.1">
    <property type="nucleotide sequence ID" value="NZ_JABMKZ010000025.1"/>
</dbReference>
<evidence type="ECO:0000256" key="4">
    <source>
        <dbReference type="ARBA" id="ARBA00022989"/>
    </source>
</evidence>
<keyword evidence="2 6" id="KW-0812">Transmembrane</keyword>
<feature type="transmembrane region" description="Helical" evidence="6">
    <location>
        <begin position="182"/>
        <end position="200"/>
    </location>
</feature>
<feature type="transmembrane region" description="Helical" evidence="6">
    <location>
        <begin position="37"/>
        <end position="57"/>
    </location>
</feature>
<feature type="transmembrane region" description="Helical" evidence="6">
    <location>
        <begin position="351"/>
        <end position="371"/>
    </location>
</feature>
<evidence type="ECO:0000256" key="3">
    <source>
        <dbReference type="ARBA" id="ARBA00022960"/>
    </source>
</evidence>
<feature type="transmembrane region" description="Helical" evidence="6">
    <location>
        <begin position="69"/>
        <end position="88"/>
    </location>
</feature>
<dbReference type="InterPro" id="IPR001182">
    <property type="entry name" value="FtsW/RodA"/>
</dbReference>
<dbReference type="PANTHER" id="PTHR30474:SF1">
    <property type="entry name" value="PEPTIDOGLYCAN GLYCOSYLTRANSFERASE MRDB"/>
    <property type="match status" value="1"/>
</dbReference>
<evidence type="ECO:0000256" key="6">
    <source>
        <dbReference type="SAM" id="Phobius"/>
    </source>
</evidence>
<evidence type="ECO:0000313" key="7">
    <source>
        <dbReference type="EMBL" id="MEC0225575.1"/>
    </source>
</evidence>
<feature type="transmembrane region" description="Helical" evidence="6">
    <location>
        <begin position="313"/>
        <end position="331"/>
    </location>
</feature>
<evidence type="ECO:0000256" key="5">
    <source>
        <dbReference type="ARBA" id="ARBA00023136"/>
    </source>
</evidence>
<gene>
    <name evidence="7" type="ORF">P4I72_00360</name>
</gene>
<dbReference type="Proteomes" id="UP001338137">
    <property type="component" value="Unassembled WGS sequence"/>
</dbReference>
<dbReference type="PROSITE" id="PS00428">
    <property type="entry name" value="FTSW_RODA_SPOVE"/>
    <property type="match status" value="1"/>
</dbReference>
<name>A0ABU6FUL1_9BACL</name>
<evidence type="ECO:0000256" key="2">
    <source>
        <dbReference type="ARBA" id="ARBA00022692"/>
    </source>
</evidence>
<keyword evidence="5 6" id="KW-0472">Membrane</keyword>
<evidence type="ECO:0000313" key="8">
    <source>
        <dbReference type="Proteomes" id="UP001338137"/>
    </source>
</evidence>
<feature type="transmembrane region" description="Helical" evidence="6">
    <location>
        <begin position="137"/>
        <end position="154"/>
    </location>
</feature>
<sequence length="382" mass="42013">MLAKLKNIDIPIVVILLAFMVISTMMVYSASVDHPSIVISVTKILVLYGVCLIAFLACSIFDFRVLIRIAPYLYGIGILSLIAVYFFGKKIHGARGWFELPGGLTFQPAELMKLILIICVTALLARRGGDLLQIKNDIIPVGAAVVLPFILVLIQPDLGNAIIFVIILLGMLWIGNIKYSHVLLSVVILAGAGFLILTLYKQFHQPLYDLLKGYGFSHWLDRIDTFLYPTEVAADDSYQVNNAIRAIGSGGLEGEGFLKGTSVHSNFIPFAYSDSIFVVVGEEFGFRGSAVLLLIYFLLIYRMILISIQSTHLGGAYIVVGVVSMFVFQIFENVGMMIGIMPLTGITLPFVSYGGTSLMINMLSIGLVMSVKLHQDREPELF</sequence>
<feature type="transmembrane region" description="Helical" evidence="6">
    <location>
        <begin position="12"/>
        <end position="31"/>
    </location>
</feature>
<dbReference type="EMBL" id="JARLKY010000001">
    <property type="protein sequence ID" value="MEC0225575.1"/>
    <property type="molecule type" value="Genomic_DNA"/>
</dbReference>
<feature type="transmembrane region" description="Helical" evidence="6">
    <location>
        <begin position="284"/>
        <end position="301"/>
    </location>
</feature>
<feature type="transmembrane region" description="Helical" evidence="6">
    <location>
        <begin position="108"/>
        <end position="125"/>
    </location>
</feature>
<feature type="transmembrane region" description="Helical" evidence="6">
    <location>
        <begin position="160"/>
        <end position="175"/>
    </location>
</feature>
<comment type="caution">
    <text evidence="7">The sequence shown here is derived from an EMBL/GenBank/DDBJ whole genome shotgun (WGS) entry which is preliminary data.</text>
</comment>
<comment type="subcellular location">
    <subcellularLocation>
        <location evidence="1">Membrane</location>
        <topology evidence="1">Multi-pass membrane protein</topology>
    </subcellularLocation>
</comment>
<dbReference type="InterPro" id="IPR018365">
    <property type="entry name" value="Cell_cycle_FtsW-rel_CS"/>
</dbReference>
<proteinExistence type="predicted"/>
<dbReference type="PANTHER" id="PTHR30474">
    <property type="entry name" value="CELL CYCLE PROTEIN"/>
    <property type="match status" value="1"/>
</dbReference>
<keyword evidence="4 6" id="KW-1133">Transmembrane helix</keyword>
<reference evidence="7 8" key="1">
    <citation type="submission" date="2023-03" db="EMBL/GenBank/DDBJ databases">
        <title>Bacillus Genome Sequencing.</title>
        <authorList>
            <person name="Dunlap C."/>
        </authorList>
    </citation>
    <scope>NUCLEOTIDE SEQUENCE [LARGE SCALE GENOMIC DNA]</scope>
    <source>
        <strain evidence="7 8">BD-533</strain>
    </source>
</reference>
<keyword evidence="8" id="KW-1185">Reference proteome</keyword>
<dbReference type="Pfam" id="PF01098">
    <property type="entry name" value="FTSW_RODA_SPOVE"/>
    <property type="match status" value="1"/>
</dbReference>
<keyword evidence="3" id="KW-0133">Cell shape</keyword>